<protein>
    <submittedName>
        <fullName evidence="1">Membrane protein</fullName>
    </submittedName>
</protein>
<name>A0A0F7FSD9_9ACTN</name>
<dbReference type="PATRIC" id="fig|408015.6.peg.1719"/>
<dbReference type="KEGG" id="sxi:SXIM_16840"/>
<gene>
    <name evidence="1" type="ORF">SXIM_16840</name>
</gene>
<evidence type="ECO:0000313" key="1">
    <source>
        <dbReference type="EMBL" id="AKG43068.1"/>
    </source>
</evidence>
<dbReference type="Proteomes" id="UP000034034">
    <property type="component" value="Chromosome"/>
</dbReference>
<sequence length="233" mass="24207">MRTQDRASAAAKKSIAAGPVMGDRLPAPPRERKPALAALAALLVLAGALGATMLVMQAGDRIEAVRITERVPMGGTIPESAMTSVLVADDSSVNYVRWEQRGQLKEELRAATDLVGGTILIGEMLTGEETLPEDEVIVGVSLQPGQFPAGLKAGDTVAAYWVGRERNSGDEESSTQQTVITEEAHVSVVHGSGDSIGNTSLPVTLRVAREDAAALTRAASAGEVSLVIIAASN</sequence>
<organism evidence="1 2">
    <name type="scientific">Streptomyces xiamenensis</name>
    <dbReference type="NCBI Taxonomy" id="408015"/>
    <lineage>
        <taxon>Bacteria</taxon>
        <taxon>Bacillati</taxon>
        <taxon>Actinomycetota</taxon>
        <taxon>Actinomycetes</taxon>
        <taxon>Kitasatosporales</taxon>
        <taxon>Streptomycetaceae</taxon>
        <taxon>Streptomyces</taxon>
    </lineage>
</organism>
<keyword evidence="2" id="KW-1185">Reference proteome</keyword>
<dbReference type="HOGENOM" id="CLU_078491_0_0_11"/>
<dbReference type="EMBL" id="CP009922">
    <property type="protein sequence ID" value="AKG43068.1"/>
    <property type="molecule type" value="Genomic_DNA"/>
</dbReference>
<proteinExistence type="predicted"/>
<dbReference type="AlphaFoldDB" id="A0A0F7FSD9"/>
<accession>A0A0F7FSD9</accession>
<evidence type="ECO:0000313" key="2">
    <source>
        <dbReference type="Proteomes" id="UP000034034"/>
    </source>
</evidence>
<reference evidence="1" key="1">
    <citation type="submission" date="2019-08" db="EMBL/GenBank/DDBJ databases">
        <title>Complete genome sequence of a mangrove-derived Streptomyces xiamenensis.</title>
        <authorList>
            <person name="Xu J."/>
        </authorList>
    </citation>
    <scope>NUCLEOTIDE SEQUENCE</scope>
    <source>
        <strain evidence="1">318</strain>
    </source>
</reference>
<dbReference type="RefSeq" id="WP_030725289.1">
    <property type="nucleotide sequence ID" value="NZ_CBDRAA010000034.1"/>
</dbReference>
<dbReference type="STRING" id="408015.SXIM_16840"/>